<keyword evidence="3" id="KW-1185">Reference proteome</keyword>
<feature type="compositionally biased region" description="Basic and acidic residues" evidence="2">
    <location>
        <begin position="312"/>
        <end position="343"/>
    </location>
</feature>
<evidence type="ECO:0000313" key="3">
    <source>
        <dbReference type="Proteomes" id="UP000515204"/>
    </source>
</evidence>
<dbReference type="AlphaFoldDB" id="A0A6P3YCM6"/>
<proteinExistence type="predicted"/>
<gene>
    <name evidence="4" type="primary">LOC106751982</name>
</gene>
<keyword evidence="1" id="KW-0175">Coiled coil</keyword>
<evidence type="ECO:0000256" key="2">
    <source>
        <dbReference type="SAM" id="MobiDB-lite"/>
    </source>
</evidence>
<feature type="compositionally biased region" description="Basic residues" evidence="2">
    <location>
        <begin position="344"/>
        <end position="357"/>
    </location>
</feature>
<reference evidence="4" key="1">
    <citation type="submission" date="2025-08" db="UniProtKB">
        <authorList>
            <consortium name="RefSeq"/>
        </authorList>
    </citation>
    <scope>IDENTIFICATION</scope>
</reference>
<evidence type="ECO:0000256" key="1">
    <source>
        <dbReference type="SAM" id="Coils"/>
    </source>
</evidence>
<dbReference type="GeneID" id="106751982"/>
<feature type="compositionally biased region" description="Acidic residues" evidence="2">
    <location>
        <begin position="364"/>
        <end position="375"/>
    </location>
</feature>
<evidence type="ECO:0000313" key="4">
    <source>
        <dbReference type="RefSeq" id="XP_014488811.1"/>
    </source>
</evidence>
<protein>
    <submittedName>
        <fullName evidence="4">Uncharacterized protein LOC106751982</fullName>
    </submittedName>
</protein>
<dbReference type="RefSeq" id="XP_014488811.1">
    <property type="nucleotide sequence ID" value="XM_014633325.1"/>
</dbReference>
<feature type="region of interest" description="Disordered" evidence="2">
    <location>
        <begin position="250"/>
        <end position="375"/>
    </location>
</feature>
<accession>A0A6P3YCM6</accession>
<dbReference type="Proteomes" id="UP000515204">
    <property type="component" value="Unplaced"/>
</dbReference>
<name>A0A6P3YCM6_DINQU</name>
<feature type="coiled-coil region" evidence="1">
    <location>
        <begin position="3"/>
        <end position="48"/>
    </location>
</feature>
<organism evidence="3 4">
    <name type="scientific">Dinoponera quadriceps</name>
    <name type="common">South American ant</name>
    <dbReference type="NCBI Taxonomy" id="609295"/>
    <lineage>
        <taxon>Eukaryota</taxon>
        <taxon>Metazoa</taxon>
        <taxon>Ecdysozoa</taxon>
        <taxon>Arthropoda</taxon>
        <taxon>Hexapoda</taxon>
        <taxon>Insecta</taxon>
        <taxon>Pterygota</taxon>
        <taxon>Neoptera</taxon>
        <taxon>Endopterygota</taxon>
        <taxon>Hymenoptera</taxon>
        <taxon>Apocrita</taxon>
        <taxon>Aculeata</taxon>
        <taxon>Formicoidea</taxon>
        <taxon>Formicidae</taxon>
        <taxon>Ponerinae</taxon>
        <taxon>Ponerini</taxon>
        <taxon>Dinoponera</taxon>
    </lineage>
</organism>
<dbReference type="KEGG" id="dqu:106751982"/>
<dbReference type="OrthoDB" id="10002384at2759"/>
<sequence length="503" mass="58188">MVALSYKRMADRLNSSIEKLRKKSQTLLAKVDENSKRVDEEVKKLRSQILTLINYHNHESRGDYVGRNNNSWKLRNDSSRINAVLCPDYYHLRPRRAIASVPDMTSAAKLTLTSKKPREHYMPRKPVKECYCYPEVHKVNLRTRRRAVSPCHRCRSQFELKPVKETVDRAALTSSISCETFRRVQKIDYMPRSKFLRNVQSRLCEWPCGGQGDCSRTCPRSSSYHRIMTGTRMQDVDSDQDTTGSMEIKRVEEQKSPATPKAPANSIAGESDRDNDVGTSSKETQTSLQSKSTLRKTISSTRPISRLPTRSEQTRPCEHDRRSCCRDKSDEAARLVGEECEKRHSSRYHERRSRRTQSRHDDDSTGDDSLTDDSIDQEMKVLRRFREQNYFETHGSSHTLASSRSSGSLEQYLLNERLFPEPVGKIHKQDLVVTMPPCATTERKRIHYFPRHVVCQEKSVYNTNYRRRRHQSCPLTGHAIDLGILKVRPPLNSLALKYQKRAL</sequence>
<feature type="compositionally biased region" description="Polar residues" evidence="2">
    <location>
        <begin position="277"/>
        <end position="311"/>
    </location>
</feature>